<dbReference type="GO" id="GO:0042941">
    <property type="term" value="P:D-alanine transmembrane transport"/>
    <property type="evidence" value="ECO:0007669"/>
    <property type="project" value="TreeGrafter"/>
</dbReference>
<dbReference type="GO" id="GO:0005304">
    <property type="term" value="F:L-valine transmembrane transporter activity"/>
    <property type="evidence" value="ECO:0007669"/>
    <property type="project" value="TreeGrafter"/>
</dbReference>
<evidence type="ECO:0000256" key="3">
    <source>
        <dbReference type="ARBA" id="ARBA00022840"/>
    </source>
</evidence>
<dbReference type="RefSeq" id="WP_066245290.1">
    <property type="nucleotide sequence ID" value="NZ_LSGP01000026.1"/>
</dbReference>
<accession>A0A154BLU3</accession>
<dbReference type="PROSITE" id="PS50893">
    <property type="entry name" value="ABC_TRANSPORTER_2"/>
    <property type="match status" value="1"/>
</dbReference>
<dbReference type="InterPro" id="IPR003593">
    <property type="entry name" value="AAA+_ATPase"/>
</dbReference>
<dbReference type="GO" id="GO:0015188">
    <property type="term" value="F:L-isoleucine transmembrane transporter activity"/>
    <property type="evidence" value="ECO:0007669"/>
    <property type="project" value="TreeGrafter"/>
</dbReference>
<evidence type="ECO:0000313" key="6">
    <source>
        <dbReference type="Proteomes" id="UP000076268"/>
    </source>
</evidence>
<dbReference type="GO" id="GO:0015192">
    <property type="term" value="F:L-phenylalanine transmembrane transporter activity"/>
    <property type="evidence" value="ECO:0007669"/>
    <property type="project" value="TreeGrafter"/>
</dbReference>
<keyword evidence="3" id="KW-0067">ATP-binding</keyword>
<dbReference type="GO" id="GO:0005524">
    <property type="term" value="F:ATP binding"/>
    <property type="evidence" value="ECO:0007669"/>
    <property type="project" value="UniProtKB-KW"/>
</dbReference>
<protein>
    <recommendedName>
        <fullName evidence="4">ABC transporter domain-containing protein</fullName>
    </recommendedName>
</protein>
<reference evidence="5 6" key="1">
    <citation type="submission" date="2016-02" db="EMBL/GenBank/DDBJ databases">
        <title>Anaerosporomusa subterraneum gen. nov., sp. nov., a spore-forming obligate anaerobe isolated from saprolite.</title>
        <authorList>
            <person name="Choi J.K."/>
            <person name="Shah M."/>
            <person name="Yee N."/>
        </authorList>
    </citation>
    <scope>NUCLEOTIDE SEQUENCE [LARGE SCALE GENOMIC DNA]</scope>
    <source>
        <strain evidence="5 6">RU4</strain>
    </source>
</reference>
<name>A0A154BLU3_ANASB</name>
<feature type="domain" description="ABC transporter" evidence="4">
    <location>
        <begin position="4"/>
        <end position="251"/>
    </location>
</feature>
<dbReference type="Proteomes" id="UP000076268">
    <property type="component" value="Unassembled WGS sequence"/>
</dbReference>
<sequence>MALIQANNISKQFGGIAALKSINIEVEQGEIRGLIGPNGAGKTTFFNVLAGNYTPTAGTLLFAGSDIGKLSIHERVSLGIVRTFQNIRLFSSMTVLDNVKMGYHARTSSGWLATAIGRRWVFDEEKRLKENAISLLERFGIERIADEQVGNLSYGHQRRVEIARAMAAKPKLLLLDEPAAGMNDTEGQELVRHIRDIRDQGVTIIIVEHDMRVVMSVSDHISVLAHGEIIAEGEPEAIQGNQRVNEEYLGKGSAAC</sequence>
<keyword evidence="6" id="KW-1185">Reference proteome</keyword>
<keyword evidence="2" id="KW-0547">Nucleotide-binding</keyword>
<evidence type="ECO:0000313" key="5">
    <source>
        <dbReference type="EMBL" id="KYZ74871.1"/>
    </source>
</evidence>
<dbReference type="GO" id="GO:0005886">
    <property type="term" value="C:plasma membrane"/>
    <property type="evidence" value="ECO:0007669"/>
    <property type="project" value="TreeGrafter"/>
</dbReference>
<proteinExistence type="predicted"/>
<dbReference type="InterPro" id="IPR027417">
    <property type="entry name" value="P-loop_NTPase"/>
</dbReference>
<dbReference type="OrthoDB" id="9805514at2"/>
<dbReference type="CDD" id="cd03219">
    <property type="entry name" value="ABC_Mj1267_LivG_branched"/>
    <property type="match status" value="1"/>
</dbReference>
<organism evidence="5 6">
    <name type="scientific">Anaerosporomusa subterranea</name>
    <dbReference type="NCBI Taxonomy" id="1794912"/>
    <lineage>
        <taxon>Bacteria</taxon>
        <taxon>Bacillati</taxon>
        <taxon>Bacillota</taxon>
        <taxon>Negativicutes</taxon>
        <taxon>Acetonemataceae</taxon>
        <taxon>Anaerosporomusa</taxon>
    </lineage>
</organism>
<keyword evidence="1" id="KW-0813">Transport</keyword>
<evidence type="ECO:0000259" key="4">
    <source>
        <dbReference type="PROSITE" id="PS50893"/>
    </source>
</evidence>
<dbReference type="InterPro" id="IPR051120">
    <property type="entry name" value="ABC_AA/LPS_Transport"/>
</dbReference>
<dbReference type="SUPFAM" id="SSF52540">
    <property type="entry name" value="P-loop containing nucleoside triphosphate hydrolases"/>
    <property type="match status" value="1"/>
</dbReference>
<dbReference type="EMBL" id="LSGP01000026">
    <property type="protein sequence ID" value="KYZ74871.1"/>
    <property type="molecule type" value="Genomic_DNA"/>
</dbReference>
<dbReference type="GO" id="GO:0015808">
    <property type="term" value="P:L-alanine transport"/>
    <property type="evidence" value="ECO:0007669"/>
    <property type="project" value="TreeGrafter"/>
</dbReference>
<dbReference type="STRING" id="1794912.AXX12_14915"/>
<gene>
    <name evidence="5" type="ORF">AXX12_14915</name>
</gene>
<dbReference type="Pfam" id="PF00005">
    <property type="entry name" value="ABC_tran"/>
    <property type="match status" value="1"/>
</dbReference>
<dbReference type="SMART" id="SM00382">
    <property type="entry name" value="AAA"/>
    <property type="match status" value="1"/>
</dbReference>
<dbReference type="FunFam" id="3.40.50.300:FF:000421">
    <property type="entry name" value="Branched-chain amino acid ABC transporter ATP-binding protein"/>
    <property type="match status" value="1"/>
</dbReference>
<comment type="caution">
    <text evidence="5">The sequence shown here is derived from an EMBL/GenBank/DDBJ whole genome shotgun (WGS) entry which is preliminary data.</text>
</comment>
<dbReference type="PANTHER" id="PTHR45772:SF7">
    <property type="entry name" value="AMINO ACID ABC TRANSPORTER ATP-BINDING PROTEIN"/>
    <property type="match status" value="1"/>
</dbReference>
<dbReference type="PANTHER" id="PTHR45772">
    <property type="entry name" value="CONSERVED COMPONENT OF ABC TRANSPORTER FOR NATURAL AMINO ACIDS-RELATED"/>
    <property type="match status" value="1"/>
</dbReference>
<evidence type="ECO:0000256" key="1">
    <source>
        <dbReference type="ARBA" id="ARBA00022448"/>
    </source>
</evidence>
<dbReference type="GO" id="GO:1903805">
    <property type="term" value="P:L-valine import across plasma membrane"/>
    <property type="evidence" value="ECO:0007669"/>
    <property type="project" value="TreeGrafter"/>
</dbReference>
<dbReference type="GO" id="GO:1903806">
    <property type="term" value="P:L-isoleucine import across plasma membrane"/>
    <property type="evidence" value="ECO:0007669"/>
    <property type="project" value="TreeGrafter"/>
</dbReference>
<dbReference type="InterPro" id="IPR003439">
    <property type="entry name" value="ABC_transporter-like_ATP-bd"/>
</dbReference>
<dbReference type="GO" id="GO:0016887">
    <property type="term" value="F:ATP hydrolysis activity"/>
    <property type="evidence" value="ECO:0007669"/>
    <property type="project" value="InterPro"/>
</dbReference>
<dbReference type="AlphaFoldDB" id="A0A154BLU3"/>
<dbReference type="Gene3D" id="3.40.50.300">
    <property type="entry name" value="P-loop containing nucleotide triphosphate hydrolases"/>
    <property type="match status" value="1"/>
</dbReference>
<evidence type="ECO:0000256" key="2">
    <source>
        <dbReference type="ARBA" id="ARBA00022741"/>
    </source>
</evidence>